<proteinExistence type="predicted"/>
<protein>
    <submittedName>
        <fullName evidence="1">Uncharacterized protein</fullName>
    </submittedName>
</protein>
<dbReference type="Proteomes" id="UP000275408">
    <property type="component" value="Unassembled WGS sequence"/>
</dbReference>
<sequence length="73" mass="8669">MARSLQLSLQMSIRNKRHTKMTAETIAKDFRIIINTKYHKISNQFRDLVQQIKEGKYFCWLLNTMRPAQAAQN</sequence>
<comment type="caution">
    <text evidence="1">The sequence shown here is derived from an EMBL/GenBank/DDBJ whole genome shotgun (WGS) entry which is preliminary data.</text>
</comment>
<reference evidence="1 2" key="1">
    <citation type="journal article" date="2018" name="Sci. Rep.">
        <title>Comparative analysis of the Pocillopora damicornis genome highlights role of immune system in coral evolution.</title>
        <authorList>
            <person name="Cunning R."/>
            <person name="Bay R.A."/>
            <person name="Gillette P."/>
            <person name="Baker A.C."/>
            <person name="Traylor-Knowles N."/>
        </authorList>
    </citation>
    <scope>NUCLEOTIDE SEQUENCE [LARGE SCALE GENOMIC DNA]</scope>
    <source>
        <strain evidence="1">RSMAS</strain>
        <tissue evidence="1">Whole animal</tissue>
    </source>
</reference>
<evidence type="ECO:0000313" key="2">
    <source>
        <dbReference type="Proteomes" id="UP000275408"/>
    </source>
</evidence>
<dbReference type="EMBL" id="RCHS01002083">
    <property type="protein sequence ID" value="RMX49645.1"/>
    <property type="molecule type" value="Genomic_DNA"/>
</dbReference>
<keyword evidence="2" id="KW-1185">Reference proteome</keyword>
<gene>
    <name evidence="1" type="ORF">pdam_00003001</name>
</gene>
<name>A0A3M6U7L2_POCDA</name>
<organism evidence="1 2">
    <name type="scientific">Pocillopora damicornis</name>
    <name type="common">Cauliflower coral</name>
    <name type="synonym">Millepora damicornis</name>
    <dbReference type="NCBI Taxonomy" id="46731"/>
    <lineage>
        <taxon>Eukaryota</taxon>
        <taxon>Metazoa</taxon>
        <taxon>Cnidaria</taxon>
        <taxon>Anthozoa</taxon>
        <taxon>Hexacorallia</taxon>
        <taxon>Scleractinia</taxon>
        <taxon>Astrocoeniina</taxon>
        <taxon>Pocilloporidae</taxon>
        <taxon>Pocillopora</taxon>
    </lineage>
</organism>
<accession>A0A3M6U7L2</accession>
<evidence type="ECO:0000313" key="1">
    <source>
        <dbReference type="EMBL" id="RMX49645.1"/>
    </source>
</evidence>
<dbReference type="AlphaFoldDB" id="A0A3M6U7L2"/>